<gene>
    <name evidence="6" type="ORF">DKT75_18845</name>
</gene>
<evidence type="ECO:0000313" key="6">
    <source>
        <dbReference type="EMBL" id="PWQ93672.1"/>
    </source>
</evidence>
<dbReference type="AlphaFoldDB" id="A0A317CC73"/>
<dbReference type="NCBIfam" id="NF011611">
    <property type="entry name" value="PRK15037.1"/>
    <property type="match status" value="1"/>
</dbReference>
<proteinExistence type="inferred from homology"/>
<comment type="similarity">
    <text evidence="3">Belongs to the mannitol dehydrogenase family. UxuB subfamily.</text>
</comment>
<protein>
    <submittedName>
        <fullName evidence="6">Fructuronate reductase</fullName>
    </submittedName>
</protein>
<accession>A0A317CC73</accession>
<evidence type="ECO:0000256" key="2">
    <source>
        <dbReference type="ARBA" id="ARBA00023027"/>
    </source>
</evidence>
<comment type="caution">
    <text evidence="6">The sequence shown here is derived from an EMBL/GenBank/DDBJ whole genome shotgun (WGS) entry which is preliminary data.</text>
</comment>
<evidence type="ECO:0000256" key="3">
    <source>
        <dbReference type="ARBA" id="ARBA00061451"/>
    </source>
</evidence>
<dbReference type="InterPro" id="IPR050988">
    <property type="entry name" value="Mannitol_DH/Oxidoreductase"/>
</dbReference>
<dbReference type="InterPro" id="IPR008927">
    <property type="entry name" value="6-PGluconate_DH-like_C_sf"/>
</dbReference>
<organism evidence="6 7">
    <name type="scientific">Leucothrix arctica</name>
    <dbReference type="NCBI Taxonomy" id="1481894"/>
    <lineage>
        <taxon>Bacteria</taxon>
        <taxon>Pseudomonadati</taxon>
        <taxon>Pseudomonadota</taxon>
        <taxon>Gammaproteobacteria</taxon>
        <taxon>Thiotrichales</taxon>
        <taxon>Thiotrichaceae</taxon>
        <taxon>Leucothrix</taxon>
    </lineage>
</organism>
<dbReference type="PANTHER" id="PTHR43362:SF1">
    <property type="entry name" value="MANNITOL DEHYDROGENASE 2-RELATED"/>
    <property type="match status" value="1"/>
</dbReference>
<dbReference type="InterPro" id="IPR023027">
    <property type="entry name" value="Mannitol_DH_CS"/>
</dbReference>
<dbReference type="PROSITE" id="PS00974">
    <property type="entry name" value="MANNITOL_DHGENASE"/>
    <property type="match status" value="1"/>
</dbReference>
<keyword evidence="7" id="KW-1185">Reference proteome</keyword>
<dbReference type="RefSeq" id="WP_109825707.1">
    <property type="nucleotide sequence ID" value="NZ_QGKL01000042.1"/>
</dbReference>
<dbReference type="InterPro" id="IPR013328">
    <property type="entry name" value="6PGD_dom2"/>
</dbReference>
<evidence type="ECO:0000259" key="4">
    <source>
        <dbReference type="Pfam" id="PF01232"/>
    </source>
</evidence>
<name>A0A317CC73_9GAMM</name>
<sequence length="492" mass="54410">MGQNISNTELKTQVVRPSFDRSALKSRIVHIGFGAFHRAHQGLYTSEMLEKTGLDWGICEISLFGVDLIKQLRAQDHLYSVLEKDTDTITAKISGSVVESVHPKLDGTQAVLDKMAEPQVAIVSLTITEKGYCADLSTGHLDLNNALIIADLAEPQSPKSAIGYIVEALRIRKEASITPFTVMSCDNVPDNSRVAKQVILDYANQLDKTLGAWIEQNVTFPCTMVDRIVPAITDESFTELTEHLGVNDPCGIVCESFSQWVIEDDFVNGRPEWDAAGATFVKDVRPFEDMKLRLLNGSHSFLAYLGYLGGYRYIYQTMADDAFRSATLKLMLDEQAVTLSMPEGTNLSAYANMLISRFSNANIKHETYQIATDGSQKLPQRMCESLRFHLENGTPTPWLILGMAGWMVYVGEQDEKGEKIIVNDPMIEQLREAYSGAETADEIVLALLGLSNIFGTDLITNKTFVSTLTNAVDQLKQFGAQAVVVKTLQSTL</sequence>
<feature type="domain" description="Mannitol dehydrogenase N-terminal" evidence="4">
    <location>
        <begin position="27"/>
        <end position="274"/>
    </location>
</feature>
<dbReference type="SUPFAM" id="SSF48179">
    <property type="entry name" value="6-phosphogluconate dehydrogenase C-terminal domain-like"/>
    <property type="match status" value="1"/>
</dbReference>
<evidence type="ECO:0000259" key="5">
    <source>
        <dbReference type="Pfam" id="PF08125"/>
    </source>
</evidence>
<dbReference type="Pfam" id="PF08125">
    <property type="entry name" value="Mannitol_dh_C"/>
    <property type="match status" value="1"/>
</dbReference>
<dbReference type="Pfam" id="PF01232">
    <property type="entry name" value="Mannitol_dh"/>
    <property type="match status" value="1"/>
</dbReference>
<dbReference type="EMBL" id="QGKL01000042">
    <property type="protein sequence ID" value="PWQ93672.1"/>
    <property type="molecule type" value="Genomic_DNA"/>
</dbReference>
<dbReference type="Gene3D" id="3.40.50.720">
    <property type="entry name" value="NAD(P)-binding Rossmann-like Domain"/>
    <property type="match status" value="1"/>
</dbReference>
<feature type="domain" description="Mannitol dehydrogenase C-terminal" evidence="5">
    <location>
        <begin position="283"/>
        <end position="475"/>
    </location>
</feature>
<evidence type="ECO:0000256" key="1">
    <source>
        <dbReference type="ARBA" id="ARBA00023002"/>
    </source>
</evidence>
<dbReference type="Gene3D" id="1.10.1040.10">
    <property type="entry name" value="N-(1-d-carboxylethyl)-l-norvaline Dehydrogenase, domain 2"/>
    <property type="match status" value="1"/>
</dbReference>
<keyword evidence="2" id="KW-0520">NAD</keyword>
<dbReference type="PRINTS" id="PR00084">
    <property type="entry name" value="MTLDHDRGNASE"/>
</dbReference>
<dbReference type="GO" id="GO:0016616">
    <property type="term" value="F:oxidoreductase activity, acting on the CH-OH group of donors, NAD or NADP as acceptor"/>
    <property type="evidence" value="ECO:0007669"/>
    <property type="project" value="TreeGrafter"/>
</dbReference>
<dbReference type="OrthoDB" id="271711at2"/>
<dbReference type="InterPro" id="IPR013118">
    <property type="entry name" value="Mannitol_DH_C"/>
</dbReference>
<dbReference type="InterPro" id="IPR036291">
    <property type="entry name" value="NAD(P)-bd_dom_sf"/>
</dbReference>
<dbReference type="Proteomes" id="UP000245506">
    <property type="component" value="Unassembled WGS sequence"/>
</dbReference>
<reference evidence="6 7" key="1">
    <citation type="submission" date="2018-05" db="EMBL/GenBank/DDBJ databases">
        <title>Leucothrix arctica sp. nov., isolated from Arctic seawater.</title>
        <authorList>
            <person name="Choi A."/>
            <person name="Baek K."/>
        </authorList>
    </citation>
    <scope>NUCLEOTIDE SEQUENCE [LARGE SCALE GENOMIC DNA]</scope>
    <source>
        <strain evidence="6 7">IMCC9719</strain>
    </source>
</reference>
<keyword evidence="1" id="KW-0560">Oxidoreductase</keyword>
<dbReference type="PANTHER" id="PTHR43362">
    <property type="entry name" value="MANNITOL DEHYDROGENASE DSF1-RELATED"/>
    <property type="match status" value="1"/>
</dbReference>
<dbReference type="InterPro" id="IPR000669">
    <property type="entry name" value="Mannitol_DH"/>
</dbReference>
<dbReference type="SUPFAM" id="SSF51735">
    <property type="entry name" value="NAD(P)-binding Rossmann-fold domains"/>
    <property type="match status" value="1"/>
</dbReference>
<dbReference type="GO" id="GO:0019594">
    <property type="term" value="P:mannitol metabolic process"/>
    <property type="evidence" value="ECO:0007669"/>
    <property type="project" value="InterPro"/>
</dbReference>
<dbReference type="FunFam" id="3.40.50.720:FF:000129">
    <property type="entry name" value="D-mannonate oxidoreductase"/>
    <property type="match status" value="1"/>
</dbReference>
<evidence type="ECO:0000313" key="7">
    <source>
        <dbReference type="Proteomes" id="UP000245506"/>
    </source>
</evidence>
<dbReference type="InterPro" id="IPR013131">
    <property type="entry name" value="Mannitol_DH_N"/>
</dbReference>